<dbReference type="OrthoDB" id="1720031at2759"/>
<name>A0A6P6TZ98_COFAR</name>
<dbReference type="PANTHER" id="PTHR31066:SF88">
    <property type="entry name" value="PB1 DOMAIN-CONTAINING PROTEIN"/>
    <property type="match status" value="1"/>
</dbReference>
<evidence type="ECO:0000259" key="1">
    <source>
        <dbReference type="Pfam" id="PF00564"/>
    </source>
</evidence>
<protein>
    <submittedName>
        <fullName evidence="3">Protein PAL OF QUIRKY-like</fullName>
    </submittedName>
</protein>
<dbReference type="RefSeq" id="XP_027083673.1">
    <property type="nucleotide sequence ID" value="XM_027227872.1"/>
</dbReference>
<keyword evidence="2" id="KW-1185">Reference proteome</keyword>
<dbReference type="AlphaFoldDB" id="A0A6P6TZ98"/>
<organism evidence="2 3">
    <name type="scientific">Coffea arabica</name>
    <name type="common">Arabian coffee</name>
    <dbReference type="NCBI Taxonomy" id="13443"/>
    <lineage>
        <taxon>Eukaryota</taxon>
        <taxon>Viridiplantae</taxon>
        <taxon>Streptophyta</taxon>
        <taxon>Embryophyta</taxon>
        <taxon>Tracheophyta</taxon>
        <taxon>Spermatophyta</taxon>
        <taxon>Magnoliopsida</taxon>
        <taxon>eudicotyledons</taxon>
        <taxon>Gunneridae</taxon>
        <taxon>Pentapetalae</taxon>
        <taxon>asterids</taxon>
        <taxon>lamiids</taxon>
        <taxon>Gentianales</taxon>
        <taxon>Rubiaceae</taxon>
        <taxon>Ixoroideae</taxon>
        <taxon>Gardenieae complex</taxon>
        <taxon>Bertiereae - Coffeeae clade</taxon>
        <taxon>Coffeeae</taxon>
        <taxon>Coffea</taxon>
    </lineage>
</organism>
<dbReference type="InterPro" id="IPR053198">
    <property type="entry name" value="Gynoecium_Dev_Regulator"/>
</dbReference>
<reference evidence="3" key="2">
    <citation type="submission" date="2025-08" db="UniProtKB">
        <authorList>
            <consortium name="RefSeq"/>
        </authorList>
    </citation>
    <scope>IDENTIFICATION</scope>
    <source>
        <tissue evidence="3">Leaves</tissue>
    </source>
</reference>
<dbReference type="InterPro" id="IPR000270">
    <property type="entry name" value="PB1_dom"/>
</dbReference>
<evidence type="ECO:0000313" key="3">
    <source>
        <dbReference type="RefSeq" id="XP_027083673.1"/>
    </source>
</evidence>
<dbReference type="Proteomes" id="UP001652660">
    <property type="component" value="Chromosome 8c"/>
</dbReference>
<feature type="domain" description="PB1" evidence="1">
    <location>
        <begin position="17"/>
        <end position="77"/>
    </location>
</feature>
<reference evidence="2" key="1">
    <citation type="journal article" date="2025" name="Foods">
        <title>Unveiling the Microbial Signatures of Arabica Coffee Cherries: Insights into Ripeness Specific Diversity, Functional Traits, and Implications for Quality and Safety.</title>
        <authorList>
            <consortium name="RefSeq"/>
            <person name="Tenea G.N."/>
            <person name="Cifuentes V."/>
            <person name="Reyes P."/>
            <person name="Cevallos-Vallejos M."/>
        </authorList>
    </citation>
    <scope>NUCLEOTIDE SEQUENCE [LARGE SCALE GENOMIC DNA]</scope>
</reference>
<dbReference type="GeneID" id="113705971"/>
<dbReference type="Pfam" id="PF00564">
    <property type="entry name" value="PB1"/>
    <property type="match status" value="1"/>
</dbReference>
<dbReference type="PANTHER" id="PTHR31066">
    <property type="entry name" value="OS05G0427100 PROTEIN-RELATED"/>
    <property type="match status" value="1"/>
</dbReference>
<evidence type="ECO:0000313" key="2">
    <source>
        <dbReference type="Proteomes" id="UP001652660"/>
    </source>
</evidence>
<dbReference type="SUPFAM" id="SSF54277">
    <property type="entry name" value="CAD &amp; PB1 domains"/>
    <property type="match status" value="1"/>
</dbReference>
<accession>A0A6P6TZ98</accession>
<sequence>MNLFMDCLSIYALTTHLSRILFGNRPFHLKSQLPNEDLDSLMSVTTDDDLQNMLEEHDCISAVTSPTPSCIRLFLFPIKPESSSSTLLDPKADSWFSDALNNTKIVQRGQSADAAGLGQGLMGLDILGRSDCNVALENPAKSMSNNDAEAKEISGAVPESLVLESSSSFGSTSSLVLMSNEGQLLGPL</sequence>
<proteinExistence type="predicted"/>
<gene>
    <name evidence="3" type="primary">LOC113705971</name>
</gene>